<evidence type="ECO:0000259" key="5">
    <source>
        <dbReference type="Pfam" id="PF01979"/>
    </source>
</evidence>
<comment type="cofactor">
    <cofactor evidence="1">
        <name>Zn(2+)</name>
        <dbReference type="ChEBI" id="CHEBI:29105"/>
    </cofactor>
</comment>
<evidence type="ECO:0000256" key="1">
    <source>
        <dbReference type="ARBA" id="ARBA00001947"/>
    </source>
</evidence>
<accession>A0ABN6MRZ4</accession>
<dbReference type="Pfam" id="PF01979">
    <property type="entry name" value="Amidohydro_1"/>
    <property type="match status" value="1"/>
</dbReference>
<evidence type="ECO:0000256" key="2">
    <source>
        <dbReference type="ARBA" id="ARBA00008829"/>
    </source>
</evidence>
<dbReference type="InterPro" id="IPR011059">
    <property type="entry name" value="Metal-dep_hydrolase_composite"/>
</dbReference>
<dbReference type="SUPFAM" id="SSF51556">
    <property type="entry name" value="Metallo-dependent hydrolases"/>
    <property type="match status" value="1"/>
</dbReference>
<proteinExistence type="inferred from homology"/>
<dbReference type="EMBL" id="AP025591">
    <property type="protein sequence ID" value="BDG02478.1"/>
    <property type="molecule type" value="Genomic_DNA"/>
</dbReference>
<dbReference type="InterPro" id="IPR006680">
    <property type="entry name" value="Amidohydro-rel"/>
</dbReference>
<evidence type="ECO:0000313" key="7">
    <source>
        <dbReference type="Proteomes" id="UP001162891"/>
    </source>
</evidence>
<feature type="domain" description="Amidohydrolase-related" evidence="5">
    <location>
        <begin position="51"/>
        <end position="438"/>
    </location>
</feature>
<dbReference type="InterPro" id="IPR032466">
    <property type="entry name" value="Metal_Hydrolase"/>
</dbReference>
<dbReference type="RefSeq" id="WP_248360150.1">
    <property type="nucleotide sequence ID" value="NZ_AP025591.1"/>
</dbReference>
<dbReference type="NCBIfam" id="TIGR02033">
    <property type="entry name" value="D-hydantoinase"/>
    <property type="match status" value="1"/>
</dbReference>
<gene>
    <name evidence="6" type="primary">dht</name>
    <name evidence="6" type="ORF">AMOR_14740</name>
</gene>
<evidence type="ECO:0000256" key="3">
    <source>
        <dbReference type="ARBA" id="ARBA00022723"/>
    </source>
</evidence>
<name>A0ABN6MRZ4_9BACT</name>
<keyword evidence="3" id="KW-0479">Metal-binding</keyword>
<sequence>MSAILIRGGTVVNGDRSVRADVLCDGGVVRAVGEGLTAPAGAEVVDAGGQLVMPGGIDPHTHMQLPFMGTVTMDDFFTGTAAGLAGGTTTIIDFVMPGARQRPLEAYRTWREWAEKSAADYAFHVAITWWGDAVHEDMGTLVREEGVTSFKHFMAYKNAIMADDETLVRSFRRALELGAMPTVHAENGELVFLLQQEMLVREISGPEGHPLSRPPAVEGEATNRAIAIAGVLNVPVYVVHVSCAESLEAIARARAAGQRVYGEALAGHLVVDDSAYRSPDFATAAAHVMSPPFRPKEHQEALWRGLQAGHLQTTATDHCTFCAGQKAVGRGDFTKIPNGCGGVEERMAVIWDAGVNTGRLTPNEFVRVTSTNAAQLFNLYPRKGLVAPGADADLVVWDPEGTKTLSVKTQFSKGDFNVFEGRTVRGVPTHTVSGGRVVFARGDLRAERGAGRYLKRPAFNAVTEALGRAASRRAPVAVKR</sequence>
<organism evidence="6 7">
    <name type="scientific">Anaeromyxobacter oryzae</name>
    <dbReference type="NCBI Taxonomy" id="2918170"/>
    <lineage>
        <taxon>Bacteria</taxon>
        <taxon>Pseudomonadati</taxon>
        <taxon>Myxococcota</taxon>
        <taxon>Myxococcia</taxon>
        <taxon>Myxococcales</taxon>
        <taxon>Cystobacterineae</taxon>
        <taxon>Anaeromyxobacteraceae</taxon>
        <taxon>Anaeromyxobacter</taxon>
    </lineage>
</organism>
<dbReference type="Proteomes" id="UP001162891">
    <property type="component" value="Chromosome"/>
</dbReference>
<dbReference type="SUPFAM" id="SSF51338">
    <property type="entry name" value="Composite domain of metallo-dependent hydrolases"/>
    <property type="match status" value="2"/>
</dbReference>
<protein>
    <submittedName>
        <fullName evidence="6">D-hydantoinase/dihydropyrimidinase</fullName>
    </submittedName>
</protein>
<evidence type="ECO:0000313" key="6">
    <source>
        <dbReference type="EMBL" id="BDG02478.1"/>
    </source>
</evidence>
<evidence type="ECO:0000256" key="4">
    <source>
        <dbReference type="ARBA" id="ARBA00022801"/>
    </source>
</evidence>
<comment type="similarity">
    <text evidence="2">Belongs to the metallo-dependent hydrolases superfamily. Hydantoinase/dihydropyrimidinase family.</text>
</comment>
<dbReference type="InterPro" id="IPR050378">
    <property type="entry name" value="Metallo-dep_Hydrolases_sf"/>
</dbReference>
<reference evidence="7" key="1">
    <citation type="journal article" date="2022" name="Int. J. Syst. Evol. Microbiol.">
        <title>Anaeromyxobacter oryzae sp. nov., Anaeromyxobacter diazotrophicus sp. nov. and Anaeromyxobacter paludicola sp. nov., isolated from paddy soils.</title>
        <authorList>
            <person name="Itoh H."/>
            <person name="Xu Z."/>
            <person name="Mise K."/>
            <person name="Masuda Y."/>
            <person name="Ushijima N."/>
            <person name="Hayakawa C."/>
            <person name="Shiratori Y."/>
            <person name="Senoo K."/>
        </authorList>
    </citation>
    <scope>NUCLEOTIDE SEQUENCE [LARGE SCALE GENOMIC DNA]</scope>
    <source>
        <strain evidence="7">Red232</strain>
    </source>
</reference>
<dbReference type="InterPro" id="IPR011778">
    <property type="entry name" value="Hydantoinase/dihydroPyrase"/>
</dbReference>
<dbReference type="CDD" id="cd01314">
    <property type="entry name" value="D-HYD"/>
    <property type="match status" value="1"/>
</dbReference>
<keyword evidence="4" id="KW-0378">Hydrolase</keyword>
<dbReference type="Gene3D" id="3.20.20.140">
    <property type="entry name" value="Metal-dependent hydrolases"/>
    <property type="match status" value="1"/>
</dbReference>
<dbReference type="PANTHER" id="PTHR11647">
    <property type="entry name" value="HYDRANTOINASE/DIHYDROPYRIMIDINASE FAMILY MEMBER"/>
    <property type="match status" value="1"/>
</dbReference>
<dbReference type="PANTHER" id="PTHR11647:SF1">
    <property type="entry name" value="COLLAPSIN RESPONSE MEDIATOR PROTEIN"/>
    <property type="match status" value="1"/>
</dbReference>
<keyword evidence="7" id="KW-1185">Reference proteome</keyword>
<dbReference type="Gene3D" id="2.30.40.10">
    <property type="entry name" value="Urease, subunit C, domain 1"/>
    <property type="match status" value="1"/>
</dbReference>